<evidence type="ECO:0000313" key="1">
    <source>
        <dbReference type="EMBL" id="GBG34239.1"/>
    </source>
</evidence>
<accession>A0A2R5GV89</accession>
<dbReference type="EMBL" id="BEYU01000185">
    <property type="protein sequence ID" value="GBG34239.1"/>
    <property type="molecule type" value="Genomic_DNA"/>
</dbReference>
<protein>
    <submittedName>
        <fullName evidence="1">Uncharacterized protein</fullName>
    </submittedName>
</protein>
<reference evidence="1 2" key="1">
    <citation type="submission" date="2017-12" db="EMBL/GenBank/DDBJ databases">
        <title>Sequencing, de novo assembly and annotation of complete genome of a new Thraustochytrid species, strain FCC1311.</title>
        <authorList>
            <person name="Sedici K."/>
            <person name="Godart F."/>
            <person name="Aiese Cigliano R."/>
            <person name="Sanseverino W."/>
            <person name="Barakat M."/>
            <person name="Ortet P."/>
            <person name="Marechal E."/>
            <person name="Cagnac O."/>
            <person name="Amato A."/>
        </authorList>
    </citation>
    <scope>NUCLEOTIDE SEQUENCE [LARGE SCALE GENOMIC DNA]</scope>
</reference>
<dbReference type="AlphaFoldDB" id="A0A2R5GV89"/>
<gene>
    <name evidence="1" type="ORF">FCC1311_104632</name>
</gene>
<sequence length="90" mass="9775">MAQDQIPSASALEDFCKIAPFARIIELNAKGMTTLRAAAIASIVGLHPSLQVLRIRASQSPDADKELLDLETFEALWTGIALTKRLVTLK</sequence>
<dbReference type="Proteomes" id="UP000241890">
    <property type="component" value="Unassembled WGS sequence"/>
</dbReference>
<name>A0A2R5GV89_9STRA</name>
<proteinExistence type="predicted"/>
<dbReference type="InParanoid" id="A0A2R5GV89"/>
<comment type="caution">
    <text evidence="1">The sequence shown here is derived from an EMBL/GenBank/DDBJ whole genome shotgun (WGS) entry which is preliminary data.</text>
</comment>
<keyword evidence="2" id="KW-1185">Reference proteome</keyword>
<organism evidence="1 2">
    <name type="scientific">Hondaea fermentalgiana</name>
    <dbReference type="NCBI Taxonomy" id="2315210"/>
    <lineage>
        <taxon>Eukaryota</taxon>
        <taxon>Sar</taxon>
        <taxon>Stramenopiles</taxon>
        <taxon>Bigyra</taxon>
        <taxon>Labyrinthulomycetes</taxon>
        <taxon>Thraustochytrida</taxon>
        <taxon>Thraustochytriidae</taxon>
        <taxon>Hondaea</taxon>
    </lineage>
</organism>
<evidence type="ECO:0000313" key="2">
    <source>
        <dbReference type="Proteomes" id="UP000241890"/>
    </source>
</evidence>